<reference evidence="2 3" key="1">
    <citation type="submission" date="2016-10" db="EMBL/GenBank/DDBJ databases">
        <authorList>
            <person name="de Groot N.N."/>
        </authorList>
    </citation>
    <scope>NUCLEOTIDE SEQUENCE [LARGE SCALE GENOMIC DNA]</scope>
    <source>
        <strain evidence="2 3">DSM 23042</strain>
    </source>
</reference>
<evidence type="ECO:0000313" key="2">
    <source>
        <dbReference type="EMBL" id="SER49333.1"/>
    </source>
</evidence>
<name>A0A1H9PP42_9RHOB</name>
<sequence length="54" mass="5863">MATVQPKWMRRDYMIIGVLAIIAIAIASYYGAPYFSSGESVMQPEVPAATAPVE</sequence>
<dbReference type="EMBL" id="FOGU01000001">
    <property type="protein sequence ID" value="SER49333.1"/>
    <property type="molecule type" value="Genomic_DNA"/>
</dbReference>
<dbReference type="Proteomes" id="UP000198885">
    <property type="component" value="Unassembled WGS sequence"/>
</dbReference>
<evidence type="ECO:0000313" key="3">
    <source>
        <dbReference type="Proteomes" id="UP000198885"/>
    </source>
</evidence>
<evidence type="ECO:0000256" key="1">
    <source>
        <dbReference type="SAM" id="Phobius"/>
    </source>
</evidence>
<dbReference type="AlphaFoldDB" id="A0A1H9PP42"/>
<gene>
    <name evidence="2" type="ORF">SAMN04490244_101252</name>
</gene>
<keyword evidence="1" id="KW-0472">Membrane</keyword>
<accession>A0A1H9PP42</accession>
<feature type="transmembrane region" description="Helical" evidence="1">
    <location>
        <begin position="12"/>
        <end position="32"/>
    </location>
</feature>
<protein>
    <submittedName>
        <fullName evidence="2">Uncharacterized protein</fullName>
    </submittedName>
</protein>
<keyword evidence="1" id="KW-0812">Transmembrane</keyword>
<keyword evidence="1" id="KW-1133">Transmembrane helix</keyword>
<organism evidence="2 3">
    <name type="scientific">Tranquillimonas rosea</name>
    <dbReference type="NCBI Taxonomy" id="641238"/>
    <lineage>
        <taxon>Bacteria</taxon>
        <taxon>Pseudomonadati</taxon>
        <taxon>Pseudomonadota</taxon>
        <taxon>Alphaproteobacteria</taxon>
        <taxon>Rhodobacterales</taxon>
        <taxon>Roseobacteraceae</taxon>
        <taxon>Tranquillimonas</taxon>
    </lineage>
</organism>
<keyword evidence="3" id="KW-1185">Reference proteome</keyword>
<proteinExistence type="predicted"/>